<keyword evidence="9" id="KW-0744">Spermatogenesis</keyword>
<dbReference type="GO" id="GO:0003676">
    <property type="term" value="F:nucleic acid binding"/>
    <property type="evidence" value="ECO:0007669"/>
    <property type="project" value="InterPro"/>
</dbReference>
<evidence type="ECO:0000256" key="12">
    <source>
        <dbReference type="ARBA" id="ARBA00047984"/>
    </source>
</evidence>
<evidence type="ECO:0000256" key="2">
    <source>
        <dbReference type="ARBA" id="ARBA00022473"/>
    </source>
</evidence>
<dbReference type="SUPFAM" id="SSF63748">
    <property type="entry name" value="Tudor/PWWP/MBT"/>
    <property type="match status" value="2"/>
</dbReference>
<dbReference type="PANTHER" id="PTHR22655:SF2">
    <property type="entry name" value="ATP-DEPENDENT RNA HELICASE TDRD12-RELATED"/>
    <property type="match status" value="1"/>
</dbReference>
<evidence type="ECO:0000259" key="15">
    <source>
        <dbReference type="Pfam" id="PF00567"/>
    </source>
</evidence>
<name>A0AAD4K5B3_9MUSC</name>
<dbReference type="GO" id="GO:0031047">
    <property type="term" value="P:regulatory ncRNA-mediated gene silencing"/>
    <property type="evidence" value="ECO:0007669"/>
    <property type="project" value="UniProtKB-KW"/>
</dbReference>
<evidence type="ECO:0000259" key="14">
    <source>
        <dbReference type="Pfam" id="PF00270"/>
    </source>
</evidence>
<dbReference type="GO" id="GO:0005737">
    <property type="term" value="C:cytoplasm"/>
    <property type="evidence" value="ECO:0007669"/>
    <property type="project" value="UniProtKB-ARBA"/>
</dbReference>
<dbReference type="InterPro" id="IPR002999">
    <property type="entry name" value="Tudor"/>
</dbReference>
<evidence type="ECO:0000313" key="16">
    <source>
        <dbReference type="EMBL" id="KAH8377872.1"/>
    </source>
</evidence>
<dbReference type="GO" id="GO:0051321">
    <property type="term" value="P:meiotic cell cycle"/>
    <property type="evidence" value="ECO:0007669"/>
    <property type="project" value="UniProtKB-KW"/>
</dbReference>
<dbReference type="EC" id="3.6.4.13" evidence="1"/>
<keyword evidence="6" id="KW-0378">Hydrolase</keyword>
<dbReference type="InterPro" id="IPR027417">
    <property type="entry name" value="P-loop_NTPase"/>
</dbReference>
<feature type="compositionally biased region" description="Polar residues" evidence="13">
    <location>
        <begin position="442"/>
        <end position="455"/>
    </location>
</feature>
<evidence type="ECO:0000313" key="17">
    <source>
        <dbReference type="Proteomes" id="UP001200034"/>
    </source>
</evidence>
<keyword evidence="11" id="KW-0469">Meiosis</keyword>
<dbReference type="GO" id="GO:0005524">
    <property type="term" value="F:ATP binding"/>
    <property type="evidence" value="ECO:0007669"/>
    <property type="project" value="UniProtKB-KW"/>
</dbReference>
<dbReference type="GO" id="GO:0042078">
    <property type="term" value="P:germ-line stem cell division"/>
    <property type="evidence" value="ECO:0007669"/>
    <property type="project" value="TreeGrafter"/>
</dbReference>
<feature type="region of interest" description="Disordered" evidence="13">
    <location>
        <begin position="411"/>
        <end position="455"/>
    </location>
</feature>
<evidence type="ECO:0000256" key="8">
    <source>
        <dbReference type="ARBA" id="ARBA00022840"/>
    </source>
</evidence>
<evidence type="ECO:0000256" key="11">
    <source>
        <dbReference type="ARBA" id="ARBA00023254"/>
    </source>
</evidence>
<protein>
    <recommendedName>
        <fullName evidence="1">RNA helicase</fullName>
        <ecNumber evidence="1">3.6.4.13</ecNumber>
    </recommendedName>
</protein>
<evidence type="ECO:0000256" key="3">
    <source>
        <dbReference type="ARBA" id="ARBA00022737"/>
    </source>
</evidence>
<dbReference type="Pfam" id="PF00270">
    <property type="entry name" value="DEAD"/>
    <property type="match status" value="1"/>
</dbReference>
<organism evidence="16 17">
    <name type="scientific">Drosophila rubida</name>
    <dbReference type="NCBI Taxonomy" id="30044"/>
    <lineage>
        <taxon>Eukaryota</taxon>
        <taxon>Metazoa</taxon>
        <taxon>Ecdysozoa</taxon>
        <taxon>Arthropoda</taxon>
        <taxon>Hexapoda</taxon>
        <taxon>Insecta</taxon>
        <taxon>Pterygota</taxon>
        <taxon>Neoptera</taxon>
        <taxon>Endopterygota</taxon>
        <taxon>Diptera</taxon>
        <taxon>Brachycera</taxon>
        <taxon>Muscomorpha</taxon>
        <taxon>Ephydroidea</taxon>
        <taxon>Drosophilidae</taxon>
        <taxon>Drosophila</taxon>
    </lineage>
</organism>
<proteinExistence type="predicted"/>
<feature type="compositionally biased region" description="Polar residues" evidence="13">
    <location>
        <begin position="415"/>
        <end position="426"/>
    </location>
</feature>
<keyword evidence="4" id="KW-0547">Nucleotide-binding</keyword>
<evidence type="ECO:0000256" key="4">
    <source>
        <dbReference type="ARBA" id="ARBA00022741"/>
    </source>
</evidence>
<keyword evidence="5" id="KW-0221">Differentiation</keyword>
<dbReference type="Proteomes" id="UP001200034">
    <property type="component" value="Unassembled WGS sequence"/>
</dbReference>
<dbReference type="GO" id="GO:0003724">
    <property type="term" value="F:RNA helicase activity"/>
    <property type="evidence" value="ECO:0007669"/>
    <property type="project" value="UniProtKB-EC"/>
</dbReference>
<sequence>AKEQQNAITGQTIVVTEYENPSSFRYITVDDLEVNGKVVCQVELQLEAHCQDSNKETHYERSQYVVVRYHLRKTFKYLRGKVLRFKGDDIYLVQSLDYGFRFLCRYSDLWLLPRKCVHQHLEVLRGGLYGVAALGNVAWSQTAVDLLHYQLTKAVCLKFTVKYYCQNRRHNYGNLLIQSAQPSEAFIDAAGYLLEHHCARRDHQLMLTTSCESTASVLRSVQLNEPGSDPNPYVATVLQLIELHRTKFPLHETPEGDLNNSSTLHLNNRCNNKLPKLTPPFEQSDRLESLCRMSAPRAIPKSARSLSAVRFNNERSVNTAFISASGSSSSSAHSSSNSLSLKTERTLSTLRQMHKNVDVNKFPRETVNLSALNPAADQMNPKQPTLVKQKLDRIYEELMRATSVKGVKEFKTSDASRTSVAATQADNAKPPTLGKEKLDNDSIGSEFSAKQSGTSAVKTQVIKSKQPTLDKEKLHHVLPSIPSEQLLLAHSQERVYPLQSWPRSLFDQDVAAAMQALHICRPLSMQRYAWSHLMECNSLLVIAPPGQGRSWCYLPTLCSRVISSMRETPTSQQLGPLAVLVADSEANACLLSKQCSCLMRGYATKQLKVVNTHEHAVLDVQLMLLNSCGILVTTLCHWHRLLRNTELSCIDAHRLQHFVLDDYDRMLSAVPDLLSQVLQRLRQLAFPQLQLILIAQQWHGRRFLPLAKHFNRNPLLLFADFFEAAIYGNVKLNIKLLHSSNKAQQLIDYLAGHVSRTRTIIYCKSDGELLDLQMSLRASGYECIGVNEALQQQNHELLLLSDAGELPAVLPIKNFGLLVHYSLPASWSRFSHRFHALIDNIANRLVPECQTDSGDIVSYMLLDESNQSELPQLARLLSAHDIQLDEQLQQLVASCRRLSDQQRAFCQQLRSSGECRQLACHMRHFPVASDFRGLHYAVWQPGNVVRCQLIDVHNPVHFVMMAESYKASHSDNWQDVHGRQLSNALRLHMSQEQHQRRQQELSMSQICVIRRGNGFQRVRITDLSDQRLVTVQQLDEGRALLKLKRSELLQCDGAFEAVAPVAMEVRLCGVRSRGSEDGHWAPEASEWVSSKLCNLQHQQHLQLVVEFAMLDTVYVREVVLWQDCPSLRTAVKVVQLQRELLAQEFGQLDEQSVSRLRRMHQACLGAQAEQGDLVEQGPLAVDSNDWRQRETEDVLPPQLKHEASNSTCSDDVSGCQEELEESAPLAELLNILLKDLQSNEHMTKAVSRNEIPVKRLSTPEKIIPKAVSQAIVCAAIAGNVVRPKVRWHQTLLHIELIFEQQVPHYQLIHEGCVLIYAVQATTPPQRCILNLLGDVHIVSQRQHGYQLQVKLAKRAPVTYWPTLLSSLTAQQHCHWLVYDAERAKLPQSQKCLLNWTRYVERSTRIPNSYSDDDEGCNFSDEDE</sequence>
<reference evidence="16" key="1">
    <citation type="journal article" date="2021" name="Mol. Ecol. Resour.">
        <title>Phylogenomic analyses of the genus Drosophila reveals genomic signals of climate adaptation.</title>
        <authorList>
            <person name="Li F."/>
            <person name="Rane R.V."/>
            <person name="Luria V."/>
            <person name="Xiong Z."/>
            <person name="Chen J."/>
            <person name="Li Z."/>
            <person name="Catullo R.A."/>
            <person name="Griffin P.C."/>
            <person name="Schiffer M."/>
            <person name="Pearce S."/>
            <person name="Lee S.F."/>
            <person name="McElroy K."/>
            <person name="Stocker A."/>
            <person name="Shirriffs J."/>
            <person name="Cockerell F."/>
            <person name="Coppin C."/>
            <person name="Sgro C.M."/>
            <person name="Karger A."/>
            <person name="Cain J.W."/>
            <person name="Weber J.A."/>
            <person name="Santpere G."/>
            <person name="Kirschner M.W."/>
            <person name="Hoffmann A.A."/>
            <person name="Oakeshott J.G."/>
            <person name="Zhang G."/>
        </authorList>
    </citation>
    <scope>NUCLEOTIDE SEQUENCE</scope>
    <source>
        <strain evidence="16">BGI-SZ-2011g</strain>
    </source>
</reference>
<gene>
    <name evidence="16" type="ORF">KR093_007640</name>
</gene>
<evidence type="ECO:0000256" key="13">
    <source>
        <dbReference type="SAM" id="MobiDB-lite"/>
    </source>
</evidence>
<dbReference type="Gene3D" id="2.30.30.140">
    <property type="match status" value="2"/>
</dbReference>
<dbReference type="InterPro" id="IPR035437">
    <property type="entry name" value="SNase_OB-fold_sf"/>
</dbReference>
<comment type="catalytic activity">
    <reaction evidence="12">
        <text>ATP + H2O = ADP + phosphate + H(+)</text>
        <dbReference type="Rhea" id="RHEA:13065"/>
        <dbReference type="ChEBI" id="CHEBI:15377"/>
        <dbReference type="ChEBI" id="CHEBI:15378"/>
        <dbReference type="ChEBI" id="CHEBI:30616"/>
        <dbReference type="ChEBI" id="CHEBI:43474"/>
        <dbReference type="ChEBI" id="CHEBI:456216"/>
        <dbReference type="EC" id="3.6.4.13"/>
    </reaction>
</comment>
<comment type="caution">
    <text evidence="16">The sequence shown here is derived from an EMBL/GenBank/DDBJ whole genome shotgun (WGS) entry which is preliminary data.</text>
</comment>
<dbReference type="GO" id="GO:0016787">
    <property type="term" value="F:hydrolase activity"/>
    <property type="evidence" value="ECO:0007669"/>
    <property type="project" value="UniProtKB-KW"/>
</dbReference>
<feature type="domain" description="Tudor" evidence="15">
    <location>
        <begin position="980"/>
        <end position="1067"/>
    </location>
</feature>
<keyword evidence="7" id="KW-0347">Helicase</keyword>
<evidence type="ECO:0000256" key="10">
    <source>
        <dbReference type="ARBA" id="ARBA00023158"/>
    </source>
</evidence>
<keyword evidence="17" id="KW-1185">Reference proteome</keyword>
<evidence type="ECO:0000256" key="5">
    <source>
        <dbReference type="ARBA" id="ARBA00022782"/>
    </source>
</evidence>
<evidence type="ECO:0000256" key="7">
    <source>
        <dbReference type="ARBA" id="ARBA00022806"/>
    </source>
</evidence>
<dbReference type="SUPFAM" id="SSF52540">
    <property type="entry name" value="P-loop containing nucleoside triphosphate hydrolases"/>
    <property type="match status" value="1"/>
</dbReference>
<dbReference type="CDD" id="cd20379">
    <property type="entry name" value="Tudor_dTUD-like"/>
    <property type="match status" value="1"/>
</dbReference>
<dbReference type="Gene3D" id="2.40.50.90">
    <property type="match status" value="1"/>
</dbReference>
<dbReference type="Pfam" id="PF00567">
    <property type="entry name" value="TUDOR"/>
    <property type="match status" value="1"/>
</dbReference>
<dbReference type="Gene3D" id="3.40.50.300">
    <property type="entry name" value="P-loop containing nucleotide triphosphate hydrolases"/>
    <property type="match status" value="1"/>
</dbReference>
<evidence type="ECO:0000256" key="9">
    <source>
        <dbReference type="ARBA" id="ARBA00022871"/>
    </source>
</evidence>
<dbReference type="PANTHER" id="PTHR22655">
    <property type="entry name" value="ATP-DEPENDENT RNA HELICASE TDRD12-RELATED"/>
    <property type="match status" value="1"/>
</dbReference>
<dbReference type="InterPro" id="IPR011545">
    <property type="entry name" value="DEAD/DEAH_box_helicase_dom"/>
</dbReference>
<dbReference type="GO" id="GO:0007283">
    <property type="term" value="P:spermatogenesis"/>
    <property type="evidence" value="ECO:0007669"/>
    <property type="project" value="UniProtKB-KW"/>
</dbReference>
<evidence type="ECO:0000256" key="6">
    <source>
        <dbReference type="ARBA" id="ARBA00022801"/>
    </source>
</evidence>
<feature type="domain" description="DEAD/DEAH-box helicase" evidence="14">
    <location>
        <begin position="525"/>
        <end position="692"/>
    </location>
</feature>
<keyword evidence="8" id="KW-0067">ATP-binding</keyword>
<evidence type="ECO:0000256" key="1">
    <source>
        <dbReference type="ARBA" id="ARBA00012552"/>
    </source>
</evidence>
<feature type="non-terminal residue" evidence="16">
    <location>
        <position position="1423"/>
    </location>
</feature>
<keyword evidence="2" id="KW-0217">Developmental protein</keyword>
<keyword evidence="3" id="KW-0677">Repeat</keyword>
<accession>A0AAD4K5B3</accession>
<feature type="non-terminal residue" evidence="16">
    <location>
        <position position="1"/>
    </location>
</feature>
<keyword evidence="10" id="KW-0943">RNA-mediated gene silencing</keyword>
<dbReference type="EMBL" id="JAJJHW010001127">
    <property type="protein sequence ID" value="KAH8377872.1"/>
    <property type="molecule type" value="Genomic_DNA"/>
</dbReference>